<gene>
    <name evidence="11" type="ORF">OTU49_004280</name>
</gene>
<dbReference type="Proteomes" id="UP001445076">
    <property type="component" value="Unassembled WGS sequence"/>
</dbReference>
<evidence type="ECO:0000256" key="2">
    <source>
        <dbReference type="ARBA" id="ARBA00022723"/>
    </source>
</evidence>
<feature type="compositionally biased region" description="Polar residues" evidence="8">
    <location>
        <begin position="380"/>
        <end position="392"/>
    </location>
</feature>
<protein>
    <recommendedName>
        <fullName evidence="13">Nebulin repeat protein</fullName>
    </recommendedName>
</protein>
<dbReference type="InterPro" id="IPR000900">
    <property type="entry name" value="Nebulin_repeat"/>
</dbReference>
<dbReference type="PROSITE" id="PS50023">
    <property type="entry name" value="LIM_DOMAIN_2"/>
    <property type="match status" value="1"/>
</dbReference>
<dbReference type="AlphaFoldDB" id="A0AAW0XDX5"/>
<feature type="compositionally biased region" description="Polar residues" evidence="8">
    <location>
        <begin position="197"/>
        <end position="238"/>
    </location>
</feature>
<reference evidence="11 12" key="1">
    <citation type="journal article" date="2024" name="BMC Genomics">
        <title>Genome assembly of redclaw crayfish (Cherax quadricarinatus) provides insights into its immune adaptation and hypoxia tolerance.</title>
        <authorList>
            <person name="Liu Z."/>
            <person name="Zheng J."/>
            <person name="Li H."/>
            <person name="Fang K."/>
            <person name="Wang S."/>
            <person name="He J."/>
            <person name="Zhou D."/>
            <person name="Weng S."/>
            <person name="Chi M."/>
            <person name="Gu Z."/>
            <person name="He J."/>
            <person name="Li F."/>
            <person name="Wang M."/>
        </authorList>
    </citation>
    <scope>NUCLEOTIDE SEQUENCE [LARGE SCALE GENOMIC DNA]</scope>
    <source>
        <strain evidence="11">ZL_2023a</strain>
    </source>
</reference>
<dbReference type="PANTHER" id="PTHR46218">
    <property type="entry name" value="LASP"/>
    <property type="match status" value="1"/>
</dbReference>
<dbReference type="PROSITE" id="PS50002">
    <property type="entry name" value="SH3"/>
    <property type="match status" value="1"/>
</dbReference>
<evidence type="ECO:0000256" key="6">
    <source>
        <dbReference type="PROSITE-ProRule" id="PRU00125"/>
    </source>
</evidence>
<dbReference type="InterPro" id="IPR001452">
    <property type="entry name" value="SH3_domain"/>
</dbReference>
<evidence type="ECO:0000256" key="5">
    <source>
        <dbReference type="ARBA" id="ARBA00023038"/>
    </source>
</evidence>
<feature type="compositionally biased region" description="Polar residues" evidence="8">
    <location>
        <begin position="284"/>
        <end position="312"/>
    </location>
</feature>
<keyword evidence="3" id="KW-0677">Repeat</keyword>
<dbReference type="InterPro" id="IPR036028">
    <property type="entry name" value="SH3-like_dom_sf"/>
</dbReference>
<evidence type="ECO:0000256" key="8">
    <source>
        <dbReference type="SAM" id="MobiDB-lite"/>
    </source>
</evidence>
<dbReference type="InterPro" id="IPR001781">
    <property type="entry name" value="Znf_LIM"/>
</dbReference>
<evidence type="ECO:0000259" key="9">
    <source>
        <dbReference type="PROSITE" id="PS50002"/>
    </source>
</evidence>
<dbReference type="PANTHER" id="PTHR46218:SF4">
    <property type="entry name" value="LIM AND SH3 DOMAIN PROTEIN LASP"/>
    <property type="match status" value="1"/>
</dbReference>
<organism evidence="11 12">
    <name type="scientific">Cherax quadricarinatus</name>
    <name type="common">Australian red claw crayfish</name>
    <dbReference type="NCBI Taxonomy" id="27406"/>
    <lineage>
        <taxon>Eukaryota</taxon>
        <taxon>Metazoa</taxon>
        <taxon>Ecdysozoa</taxon>
        <taxon>Arthropoda</taxon>
        <taxon>Crustacea</taxon>
        <taxon>Multicrustacea</taxon>
        <taxon>Malacostraca</taxon>
        <taxon>Eumalacostraca</taxon>
        <taxon>Eucarida</taxon>
        <taxon>Decapoda</taxon>
        <taxon>Pleocyemata</taxon>
        <taxon>Astacidea</taxon>
        <taxon>Parastacoidea</taxon>
        <taxon>Parastacidae</taxon>
        <taxon>Cherax</taxon>
    </lineage>
</organism>
<keyword evidence="2 6" id="KW-0479">Metal-binding</keyword>
<feature type="compositionally biased region" description="Basic and acidic residues" evidence="8">
    <location>
        <begin position="127"/>
        <end position="138"/>
    </location>
</feature>
<feature type="region of interest" description="Disordered" evidence="8">
    <location>
        <begin position="380"/>
        <end position="400"/>
    </location>
</feature>
<dbReference type="PROSITE" id="PS00478">
    <property type="entry name" value="LIM_DOMAIN_1"/>
    <property type="match status" value="1"/>
</dbReference>
<dbReference type="SMART" id="SM00227">
    <property type="entry name" value="NEBU"/>
    <property type="match status" value="2"/>
</dbReference>
<dbReference type="SMART" id="SM00326">
    <property type="entry name" value="SH3"/>
    <property type="match status" value="1"/>
</dbReference>
<evidence type="ECO:0008006" key="13">
    <source>
        <dbReference type="Google" id="ProtNLM"/>
    </source>
</evidence>
<keyword evidence="1 7" id="KW-0728">SH3 domain</keyword>
<evidence type="ECO:0000256" key="4">
    <source>
        <dbReference type="ARBA" id="ARBA00022833"/>
    </source>
</evidence>
<evidence type="ECO:0000313" key="11">
    <source>
        <dbReference type="EMBL" id="KAK8737860.1"/>
    </source>
</evidence>
<dbReference type="EMBL" id="JARKIK010000041">
    <property type="protein sequence ID" value="KAK8737860.1"/>
    <property type="molecule type" value="Genomic_DNA"/>
</dbReference>
<dbReference type="Pfam" id="PF00412">
    <property type="entry name" value="LIM"/>
    <property type="match status" value="1"/>
</dbReference>
<dbReference type="Pfam" id="PF00880">
    <property type="entry name" value="Nebulin"/>
    <property type="match status" value="2"/>
</dbReference>
<dbReference type="CDD" id="cd11789">
    <property type="entry name" value="SH3_Nebulin_family_C"/>
    <property type="match status" value="1"/>
</dbReference>
<dbReference type="GO" id="GO:0051015">
    <property type="term" value="F:actin filament binding"/>
    <property type="evidence" value="ECO:0007669"/>
    <property type="project" value="TreeGrafter"/>
</dbReference>
<dbReference type="Gene3D" id="2.30.30.40">
    <property type="entry name" value="SH3 Domains"/>
    <property type="match status" value="1"/>
</dbReference>
<feature type="domain" description="SH3" evidence="9">
    <location>
        <begin position="403"/>
        <end position="463"/>
    </location>
</feature>
<name>A0AAW0XDX5_CHEQU</name>
<feature type="region of interest" description="Disordered" evidence="8">
    <location>
        <begin position="127"/>
        <end position="158"/>
    </location>
</feature>
<comment type="caution">
    <text evidence="11">The sequence shown here is derived from an EMBL/GenBank/DDBJ whole genome shotgun (WGS) entry which is preliminary data.</text>
</comment>
<evidence type="ECO:0000256" key="3">
    <source>
        <dbReference type="ARBA" id="ARBA00022737"/>
    </source>
</evidence>
<dbReference type="PRINTS" id="PR00452">
    <property type="entry name" value="SH3DOMAIN"/>
</dbReference>
<evidence type="ECO:0000259" key="10">
    <source>
        <dbReference type="PROSITE" id="PS50023"/>
    </source>
</evidence>
<keyword evidence="5 6" id="KW-0440">LIM domain</keyword>
<feature type="domain" description="LIM zinc-binding" evidence="10">
    <location>
        <begin position="3"/>
        <end position="63"/>
    </location>
</feature>
<evidence type="ECO:0000256" key="7">
    <source>
        <dbReference type="PROSITE-ProRule" id="PRU00192"/>
    </source>
</evidence>
<dbReference type="FunFam" id="2.10.110.10:FF:000087">
    <property type="entry name" value="LIM zinc-binding domain-containing Nebulette"/>
    <property type="match status" value="1"/>
</dbReference>
<keyword evidence="4 6" id="KW-0862">Zinc</keyword>
<dbReference type="SUPFAM" id="SSF50044">
    <property type="entry name" value="SH3-domain"/>
    <property type="match status" value="1"/>
</dbReference>
<dbReference type="Pfam" id="PF14604">
    <property type="entry name" value="SH3_9"/>
    <property type="match status" value="1"/>
</dbReference>
<evidence type="ECO:0000256" key="1">
    <source>
        <dbReference type="ARBA" id="ARBA00022443"/>
    </source>
</evidence>
<dbReference type="Gene3D" id="2.10.110.10">
    <property type="entry name" value="Cysteine Rich Protein"/>
    <property type="match status" value="1"/>
</dbReference>
<dbReference type="SUPFAM" id="SSF57716">
    <property type="entry name" value="Glucocorticoid receptor-like (DNA-binding domain)"/>
    <property type="match status" value="1"/>
</dbReference>
<dbReference type="GO" id="GO:0005925">
    <property type="term" value="C:focal adhesion"/>
    <property type="evidence" value="ECO:0007669"/>
    <property type="project" value="TreeGrafter"/>
</dbReference>
<feature type="compositionally biased region" description="Polar residues" evidence="8">
    <location>
        <begin position="255"/>
        <end position="266"/>
    </location>
</feature>
<dbReference type="CDD" id="cd09447">
    <property type="entry name" value="LIM_LASP"/>
    <property type="match status" value="1"/>
</dbReference>
<dbReference type="PROSITE" id="PS51216">
    <property type="entry name" value="NEBULIN"/>
    <property type="match status" value="2"/>
</dbReference>
<sequence>MSKKCARCEKAVYPLEELKCLDKIWHKGCFKCQECAMTLSMKTYKGYNKLPYCEAHIPKAKATTVAETPEMRRLAENTKIQSNVQYHADFEKNKAKFTQVADDPETQRLKKNTQIISNVIYHGELAKKSEMERKRTEPNDDDDDDDDAGRSSGLDTFGGDIATATASVHHTIASHLQTDNSNTYSYSHEIPAPPHSRQPQDYSAHTRSHVQSKPYNQQQSATPHHSGKQSRSNNNNPSAYIHNENFNPAPGYIPPSNSQAPNTIPLYSSEYDDDNRYYPYSKSMGGQNASDNHYTGKATNGSSGSYPSTNRHSASYSNYPTNNHYAMQQQPTRRVGSIADYDPVNEQYGSISQGNANPAGGGYRQETTYQVQRTNLYGDQQSSPAQMNSNPSAHHKVTAPPTQLGRCYRAMYDYEAADTDEVSFRDGDLIINCTAIDEGWMTGTIQRTGVTGMLPANYVERVS</sequence>
<proteinExistence type="predicted"/>
<dbReference type="FunFam" id="2.30.30.40:FF:000007">
    <property type="entry name" value="nebulin isoform X1"/>
    <property type="match status" value="1"/>
</dbReference>
<dbReference type="InterPro" id="IPR051759">
    <property type="entry name" value="LIM-SH3_domain_protein"/>
</dbReference>
<keyword evidence="12" id="KW-1185">Reference proteome</keyword>
<dbReference type="GO" id="GO:0046872">
    <property type="term" value="F:metal ion binding"/>
    <property type="evidence" value="ECO:0007669"/>
    <property type="project" value="UniProtKB-KW"/>
</dbReference>
<evidence type="ECO:0000313" key="12">
    <source>
        <dbReference type="Proteomes" id="UP001445076"/>
    </source>
</evidence>
<feature type="region of interest" description="Disordered" evidence="8">
    <location>
        <begin position="182"/>
        <end position="312"/>
    </location>
</feature>
<accession>A0AAW0XDX5</accession>
<dbReference type="GO" id="GO:0005737">
    <property type="term" value="C:cytoplasm"/>
    <property type="evidence" value="ECO:0007669"/>
    <property type="project" value="UniProtKB-ARBA"/>
</dbReference>
<dbReference type="SMART" id="SM00132">
    <property type="entry name" value="LIM"/>
    <property type="match status" value="1"/>
</dbReference>